<feature type="compositionally biased region" description="Gly residues" evidence="1">
    <location>
        <begin position="575"/>
        <end position="584"/>
    </location>
</feature>
<feature type="region of interest" description="Disordered" evidence="1">
    <location>
        <begin position="673"/>
        <end position="762"/>
    </location>
</feature>
<feature type="compositionally biased region" description="Polar residues" evidence="1">
    <location>
        <begin position="404"/>
        <end position="416"/>
    </location>
</feature>
<organism evidence="3 4">
    <name type="scientific">Edaphochlamys debaryana</name>
    <dbReference type="NCBI Taxonomy" id="47281"/>
    <lineage>
        <taxon>Eukaryota</taxon>
        <taxon>Viridiplantae</taxon>
        <taxon>Chlorophyta</taxon>
        <taxon>core chlorophytes</taxon>
        <taxon>Chlorophyceae</taxon>
        <taxon>CS clade</taxon>
        <taxon>Chlamydomonadales</taxon>
        <taxon>Chlamydomonadales incertae sedis</taxon>
        <taxon>Edaphochlamys</taxon>
    </lineage>
</organism>
<dbReference type="AlphaFoldDB" id="A0A836BT11"/>
<proteinExistence type="predicted"/>
<evidence type="ECO:0000256" key="1">
    <source>
        <dbReference type="SAM" id="MobiDB-lite"/>
    </source>
</evidence>
<keyword evidence="2" id="KW-0472">Membrane</keyword>
<feature type="transmembrane region" description="Helical" evidence="2">
    <location>
        <begin position="148"/>
        <end position="173"/>
    </location>
</feature>
<evidence type="ECO:0000313" key="4">
    <source>
        <dbReference type="Proteomes" id="UP000612055"/>
    </source>
</evidence>
<evidence type="ECO:0000313" key="3">
    <source>
        <dbReference type="EMBL" id="KAG2487825.1"/>
    </source>
</evidence>
<accession>A0A836BT11</accession>
<protein>
    <submittedName>
        <fullName evidence="3">Uncharacterized protein</fullName>
    </submittedName>
</protein>
<reference evidence="3" key="1">
    <citation type="journal article" date="2020" name="bioRxiv">
        <title>Comparative genomics of Chlamydomonas.</title>
        <authorList>
            <person name="Craig R.J."/>
            <person name="Hasan A.R."/>
            <person name="Ness R.W."/>
            <person name="Keightley P.D."/>
        </authorList>
    </citation>
    <scope>NUCLEOTIDE SEQUENCE</scope>
    <source>
        <strain evidence="3">CCAP 11/70</strain>
    </source>
</reference>
<sequence length="762" mass="77490">MYLAGSESGDNIRVSILTEVPTACPSTTPAPVVFQKFLENCEKTRATITLPLPTSLFNCTYKTPNDYAVTFYVMLEVDLASDVCSLPEPPIGSTTTGYWAGNRMKALSPTCQYITVKADCMPSTCDPGPLLSADVSRQTTVSSSSNNVLPIVIGVSVGTGVLVLAIIGGVLYTRKRQREEALRRKLNRKYAGGFDDDESVITSDEEDPDELDFSGKSHYAAAYQSGAFGAVRSMFMGRSALFSRAPRGAGSMAMAARHAHAGPGFASVTQVGGHYAASEAAPSMSMGQGWHDHDRISQARYADKYASGGVPMTPTSPAIGSVRAGPAAGLPYASGSYNMSASYSMAFTGRGSANIPANAPPRSEIVSAALVEIETHEDQYQLARMSGKLTKKQQATAAASGASRTSVLSPRTTTPQVARVTPKSPSLPRPMPAVTPQPGVTTAQIAEQLGMVESAAGSPAGYGSGSLDPALAAQREISQVQAAMMAGPPADMLPENASAFINPLAMMGGAVMDEDSDVDESRLPDSRAGSSFMPLPKRMTRPDVAPSTRAATGLVSWEAARAASKKTLEPAGSGARAGGAGAGTGRTASDEGDGEALQSRRAGGGGGEIQPDEAADAGPGQSLLAADMAARALGPAPAGFGQAGGGTQGGGVEYSLSGEAAAAQAREYTFSGEAAGGRTSGPAFRPGVGSAIAEAPEAEGGVELSPQLQLQPQASGSEAGGTLVIPALSPPSASAPASAGGARPGSGSGSGRLAAPRDEAEQ</sequence>
<keyword evidence="2" id="KW-1133">Transmembrane helix</keyword>
<evidence type="ECO:0000256" key="2">
    <source>
        <dbReference type="SAM" id="Phobius"/>
    </source>
</evidence>
<name>A0A836BT11_9CHLO</name>
<feature type="region of interest" description="Disordered" evidence="1">
    <location>
        <begin position="565"/>
        <end position="619"/>
    </location>
</feature>
<keyword evidence="4" id="KW-1185">Reference proteome</keyword>
<gene>
    <name evidence="3" type="ORF">HYH03_013542</name>
</gene>
<feature type="region of interest" description="Disordered" evidence="1">
    <location>
        <begin position="395"/>
        <end position="438"/>
    </location>
</feature>
<dbReference type="OrthoDB" id="546538at2759"/>
<feature type="compositionally biased region" description="Low complexity" evidence="1">
    <location>
        <begin position="726"/>
        <end position="741"/>
    </location>
</feature>
<dbReference type="Proteomes" id="UP000612055">
    <property type="component" value="Unassembled WGS sequence"/>
</dbReference>
<feature type="compositionally biased region" description="Pro residues" evidence="1">
    <location>
        <begin position="425"/>
        <end position="435"/>
    </location>
</feature>
<dbReference type="EMBL" id="JAEHOE010000091">
    <property type="protein sequence ID" value="KAG2487825.1"/>
    <property type="molecule type" value="Genomic_DNA"/>
</dbReference>
<comment type="caution">
    <text evidence="3">The sequence shown here is derived from an EMBL/GenBank/DDBJ whole genome shotgun (WGS) entry which is preliminary data.</text>
</comment>
<keyword evidence="2" id="KW-0812">Transmembrane</keyword>
<feature type="region of interest" description="Disordered" evidence="1">
    <location>
        <begin position="516"/>
        <end position="550"/>
    </location>
</feature>